<dbReference type="InterPro" id="IPR013858">
    <property type="entry name" value="Peptidase_M10B_C"/>
</dbReference>
<dbReference type="PRINTS" id="PR00313">
    <property type="entry name" value="CABNDNGRPT"/>
</dbReference>
<proteinExistence type="predicted"/>
<evidence type="ECO:0000256" key="2">
    <source>
        <dbReference type="ARBA" id="ARBA00004613"/>
    </source>
</evidence>
<dbReference type="Pfam" id="PF00353">
    <property type="entry name" value="HemolysinCabind"/>
    <property type="match status" value="1"/>
</dbReference>
<dbReference type="InterPro" id="IPR001343">
    <property type="entry name" value="Hemolysn_Ca-bd"/>
</dbReference>
<comment type="subcellular location">
    <subcellularLocation>
        <location evidence="2">Secreted</location>
    </subcellularLocation>
</comment>
<sequence>MFVAEASDGNDNYYGDAGSDTLDMAAITANLTVDLGTGFAGRGSASSSQSGNDTLWNVENVVTGSGNDTITASSAVNVIDGGAGNDTFRFLSAGDADGDTIAGFQPGDKIDLGGIDANGGAGGNQSFTLVAGSTLSGAAQLVVTHETREDGEYTIVQGSVDGDSGAELRLSIKGNHDLTNSDFHL</sequence>
<protein>
    <recommendedName>
        <fullName evidence="5">Peptidase M10 serralysin C-terminal domain-containing protein</fullName>
    </recommendedName>
</protein>
<feature type="domain" description="Peptidase M10 serralysin C-terminal" evidence="5">
    <location>
        <begin position="17"/>
        <end position="183"/>
    </location>
</feature>
<evidence type="ECO:0000259" key="5">
    <source>
        <dbReference type="Pfam" id="PF08548"/>
    </source>
</evidence>
<keyword evidence="4" id="KW-0677">Repeat</keyword>
<dbReference type="Pfam" id="PF08548">
    <property type="entry name" value="Peptidase_M10_C"/>
    <property type="match status" value="1"/>
</dbReference>
<dbReference type="SUPFAM" id="SSF51120">
    <property type="entry name" value="beta-Roll"/>
    <property type="match status" value="1"/>
</dbReference>
<name>A0A839UJL0_9HYPH</name>
<dbReference type="AlphaFoldDB" id="A0A839UJL0"/>
<comment type="caution">
    <text evidence="6">The sequence shown here is derived from an EMBL/GenBank/DDBJ whole genome shotgun (WGS) entry which is preliminary data.</text>
</comment>
<evidence type="ECO:0000313" key="7">
    <source>
        <dbReference type="Proteomes" id="UP000554520"/>
    </source>
</evidence>
<dbReference type="EMBL" id="JACHXN010000060">
    <property type="protein sequence ID" value="MBB3149954.1"/>
    <property type="molecule type" value="Genomic_DNA"/>
</dbReference>
<dbReference type="Proteomes" id="UP000554520">
    <property type="component" value="Unassembled WGS sequence"/>
</dbReference>
<keyword evidence="3" id="KW-0964">Secreted</keyword>
<evidence type="ECO:0000256" key="3">
    <source>
        <dbReference type="ARBA" id="ARBA00022525"/>
    </source>
</evidence>
<evidence type="ECO:0000256" key="4">
    <source>
        <dbReference type="ARBA" id="ARBA00022737"/>
    </source>
</evidence>
<gene>
    <name evidence="6" type="ORF">FHS21_006413</name>
</gene>
<dbReference type="Gene3D" id="2.150.10.10">
    <property type="entry name" value="Serralysin-like metalloprotease, C-terminal"/>
    <property type="match status" value="1"/>
</dbReference>
<reference evidence="6 7" key="1">
    <citation type="submission" date="2020-08" db="EMBL/GenBank/DDBJ databases">
        <title>Genomic Encyclopedia of Type Strains, Phase III (KMG-III): the genomes of soil and plant-associated and newly described type strains.</title>
        <authorList>
            <person name="Whitman W."/>
        </authorList>
    </citation>
    <scope>NUCLEOTIDE SEQUENCE [LARGE SCALE GENOMIC DNA]</scope>
    <source>
        <strain evidence="6 7">CECT 7015</strain>
    </source>
</reference>
<organism evidence="6 7">
    <name type="scientific">Phyllobacterium trifolii</name>
    <dbReference type="NCBI Taxonomy" id="300193"/>
    <lineage>
        <taxon>Bacteria</taxon>
        <taxon>Pseudomonadati</taxon>
        <taxon>Pseudomonadota</taxon>
        <taxon>Alphaproteobacteria</taxon>
        <taxon>Hyphomicrobiales</taxon>
        <taxon>Phyllobacteriaceae</taxon>
        <taxon>Phyllobacterium</taxon>
    </lineage>
</organism>
<evidence type="ECO:0000313" key="6">
    <source>
        <dbReference type="EMBL" id="MBB3149954.1"/>
    </source>
</evidence>
<evidence type="ECO:0000256" key="1">
    <source>
        <dbReference type="ARBA" id="ARBA00001913"/>
    </source>
</evidence>
<dbReference type="GO" id="GO:0005615">
    <property type="term" value="C:extracellular space"/>
    <property type="evidence" value="ECO:0007669"/>
    <property type="project" value="InterPro"/>
</dbReference>
<comment type="cofactor">
    <cofactor evidence="1">
        <name>Ca(2+)</name>
        <dbReference type="ChEBI" id="CHEBI:29108"/>
    </cofactor>
</comment>
<dbReference type="InterPro" id="IPR011049">
    <property type="entry name" value="Serralysin-like_metalloprot_C"/>
</dbReference>
<accession>A0A839UJL0</accession>
<keyword evidence="7" id="KW-1185">Reference proteome</keyword>
<dbReference type="GO" id="GO:0005509">
    <property type="term" value="F:calcium ion binding"/>
    <property type="evidence" value="ECO:0007669"/>
    <property type="project" value="InterPro"/>
</dbReference>